<evidence type="ECO:0000313" key="2">
    <source>
        <dbReference type="Proteomes" id="UP001434883"/>
    </source>
</evidence>
<accession>A0ABV0RQD5</accession>
<proteinExistence type="predicted"/>
<sequence>MCYSIMSEDPAAWWWNQQKTYALLLDIGFSHLCGQASSTPSTAGETLSGTFTLLPERVNMIFQHRNWFSILYNTFQNTINGVCYVTLFQTDKTDGYRSHKIVKTVETLVRVVEKSILEAIRLSTVIGREVDESLDMSLPIFDKNV</sequence>
<gene>
    <name evidence="1" type="ORF">XENOCAPTIV_005585</name>
</gene>
<name>A0ABV0RQD5_9TELE</name>
<dbReference type="EMBL" id="JAHRIN010052019">
    <property type="protein sequence ID" value="MEQ2209901.1"/>
    <property type="molecule type" value="Genomic_DNA"/>
</dbReference>
<protein>
    <submittedName>
        <fullName evidence="1">Uncharacterized protein</fullName>
    </submittedName>
</protein>
<comment type="caution">
    <text evidence="1">The sequence shown here is derived from an EMBL/GenBank/DDBJ whole genome shotgun (WGS) entry which is preliminary data.</text>
</comment>
<keyword evidence="2" id="KW-1185">Reference proteome</keyword>
<evidence type="ECO:0000313" key="1">
    <source>
        <dbReference type="EMBL" id="MEQ2209901.1"/>
    </source>
</evidence>
<organism evidence="1 2">
    <name type="scientific">Xenoophorus captivus</name>
    <dbReference type="NCBI Taxonomy" id="1517983"/>
    <lineage>
        <taxon>Eukaryota</taxon>
        <taxon>Metazoa</taxon>
        <taxon>Chordata</taxon>
        <taxon>Craniata</taxon>
        <taxon>Vertebrata</taxon>
        <taxon>Euteleostomi</taxon>
        <taxon>Actinopterygii</taxon>
        <taxon>Neopterygii</taxon>
        <taxon>Teleostei</taxon>
        <taxon>Neoteleostei</taxon>
        <taxon>Acanthomorphata</taxon>
        <taxon>Ovalentaria</taxon>
        <taxon>Atherinomorphae</taxon>
        <taxon>Cyprinodontiformes</taxon>
        <taxon>Goodeidae</taxon>
        <taxon>Xenoophorus</taxon>
    </lineage>
</organism>
<dbReference type="Proteomes" id="UP001434883">
    <property type="component" value="Unassembled WGS sequence"/>
</dbReference>
<reference evidence="1 2" key="1">
    <citation type="submission" date="2021-06" db="EMBL/GenBank/DDBJ databases">
        <authorList>
            <person name="Palmer J.M."/>
        </authorList>
    </citation>
    <scope>NUCLEOTIDE SEQUENCE [LARGE SCALE GENOMIC DNA]</scope>
    <source>
        <strain evidence="1 2">XC_2019</strain>
        <tissue evidence="1">Muscle</tissue>
    </source>
</reference>